<dbReference type="Proteomes" id="UP001157017">
    <property type="component" value="Unassembled WGS sequence"/>
</dbReference>
<reference evidence="2" key="1">
    <citation type="journal article" date="2019" name="Int. J. Syst. Evol. Microbiol.">
        <title>The Global Catalogue of Microorganisms (GCM) 10K type strain sequencing project: providing services to taxonomists for standard genome sequencing and annotation.</title>
        <authorList>
            <consortium name="The Broad Institute Genomics Platform"/>
            <consortium name="The Broad Institute Genome Sequencing Center for Infectious Disease"/>
            <person name="Wu L."/>
            <person name="Ma J."/>
        </authorList>
    </citation>
    <scope>NUCLEOTIDE SEQUENCE [LARGE SCALE GENOMIC DNA]</scope>
    <source>
        <strain evidence="2">NBRC 108730</strain>
    </source>
</reference>
<keyword evidence="2" id="KW-1185">Reference proteome</keyword>
<protein>
    <submittedName>
        <fullName evidence="1">Uncharacterized protein</fullName>
    </submittedName>
</protein>
<sequence>MRSISARLRDATGHGRGVAGTVDDRGVVLADHDAAGGAQVLELDLRQAEADLLADDLRAGEGRDVAEHGLATVAEAGAFTATALKVPRILFTTMVDSASPSTSSATTNSGLPVFTTFSSSGRKSCSEPILAWCTST</sequence>
<accession>A0ABQ6JKM8</accession>
<gene>
    <name evidence="1" type="ORF">GCM10025868_33610</name>
</gene>
<name>A0ABQ6JKM8_9ACTN</name>
<evidence type="ECO:0000313" key="2">
    <source>
        <dbReference type="Proteomes" id="UP001157017"/>
    </source>
</evidence>
<organism evidence="1 2">
    <name type="scientific">Angustibacter aerolatus</name>
    <dbReference type="NCBI Taxonomy" id="1162965"/>
    <lineage>
        <taxon>Bacteria</taxon>
        <taxon>Bacillati</taxon>
        <taxon>Actinomycetota</taxon>
        <taxon>Actinomycetes</taxon>
        <taxon>Kineosporiales</taxon>
        <taxon>Kineosporiaceae</taxon>
    </lineage>
</organism>
<proteinExistence type="predicted"/>
<evidence type="ECO:0000313" key="1">
    <source>
        <dbReference type="EMBL" id="GMA88111.1"/>
    </source>
</evidence>
<dbReference type="EMBL" id="BSUZ01000001">
    <property type="protein sequence ID" value="GMA88111.1"/>
    <property type="molecule type" value="Genomic_DNA"/>
</dbReference>
<comment type="caution">
    <text evidence="1">The sequence shown here is derived from an EMBL/GenBank/DDBJ whole genome shotgun (WGS) entry which is preliminary data.</text>
</comment>